<name>A0A6H1ZY58_9ZZZZ</name>
<proteinExistence type="predicted"/>
<organism evidence="1">
    <name type="scientific">viral metagenome</name>
    <dbReference type="NCBI Taxonomy" id="1070528"/>
    <lineage>
        <taxon>unclassified sequences</taxon>
        <taxon>metagenomes</taxon>
        <taxon>organismal metagenomes</taxon>
    </lineage>
</organism>
<gene>
    <name evidence="1" type="ORF">TM448A02527_0011</name>
</gene>
<accession>A0A6H1ZY58</accession>
<protein>
    <submittedName>
        <fullName evidence="1">Uncharacterized protein</fullName>
    </submittedName>
</protein>
<evidence type="ECO:0000313" key="1">
    <source>
        <dbReference type="EMBL" id="QJA52205.1"/>
    </source>
</evidence>
<reference evidence="1" key="1">
    <citation type="submission" date="2020-03" db="EMBL/GenBank/DDBJ databases">
        <title>The deep terrestrial virosphere.</title>
        <authorList>
            <person name="Holmfeldt K."/>
            <person name="Nilsson E."/>
            <person name="Simone D."/>
            <person name="Lopez-Fernandez M."/>
            <person name="Wu X."/>
            <person name="de Brujin I."/>
            <person name="Lundin D."/>
            <person name="Andersson A."/>
            <person name="Bertilsson S."/>
            <person name="Dopson M."/>
        </authorList>
    </citation>
    <scope>NUCLEOTIDE SEQUENCE</scope>
    <source>
        <strain evidence="1">TM448A02527</strain>
    </source>
</reference>
<sequence>MDRIASSRARVEMTIEFELNGGSWGSDCKIDQVFNQATSDALHTIRKKMEGISIRIIGEPKITAIMVENKR</sequence>
<dbReference type="AlphaFoldDB" id="A0A6H1ZY58"/>
<dbReference type="EMBL" id="MT144321">
    <property type="protein sequence ID" value="QJA52205.1"/>
    <property type="molecule type" value="Genomic_DNA"/>
</dbReference>